<organism evidence="5 6">
    <name type="scientific">Marinicrinis sediminis</name>
    <dbReference type="NCBI Taxonomy" id="1652465"/>
    <lineage>
        <taxon>Bacteria</taxon>
        <taxon>Bacillati</taxon>
        <taxon>Bacillota</taxon>
        <taxon>Bacilli</taxon>
        <taxon>Bacillales</taxon>
        <taxon>Paenibacillaceae</taxon>
    </lineage>
</organism>
<dbReference type="InterPro" id="IPR051465">
    <property type="entry name" value="Cell_Envelope_Struct_Comp"/>
</dbReference>
<gene>
    <name evidence="5" type="ORF">ACFSUC_11170</name>
</gene>
<feature type="signal peptide" evidence="3">
    <location>
        <begin position="1"/>
        <end position="26"/>
    </location>
</feature>
<sequence length="2370" mass="254035">MKRWVKRYMSLLLVFCMGMSLLPAHAWGATTNGVDASGPGQVQSDPQINWHEVTSDTLTEEETFEDVNPADWYYDAVQYVQQNGIFSGTGNGNFSPKGTMTRAMYITVLGRIAGVDVSAYTTSVFTDVQPDSWYGPYVQWAVEKGITSGTGDHTFSPDSTVSREQIAALTLRYFEVENISYQTNSSVTTEPSDIAKISPWAVEAVIKLWQAGVLKGDQQGNFNPKSNAIRAEAAVISMTSNEVVRVWAAQNEESSPETPATPEEEDGSSGSDHGGHTAPVTYYSVEFDSNGGSAINRLTYRRGQSLGNLPIPIKTGAIFQGWYKDEELTQLWIDGDPIMGNLTLYAKYTESVNEAVQSIPSVTILDQAPSFTIGLNDATSSMTIDQVKAGLTFASPANPDFAGIEVTGSNGQFTVAAKDGAFEEGNTYQLTLTDTNLSYVGQDKSTTVYIFSIAKQAVAKLPLNPDMIYVPSSDISNMTHNGQSVASASIPAIRASLTGGKTELGSSDITNGTFQYVGSTSIEVGDTVSIYEGIRPDQRTADTSDTDNGEVAYVEITAKSGQTYTYTSADSAEVLVKPNVLPISTSSDTDGDPANHSITVDHTIMNFGDSKYEPLGLSELTIVREGDFIAFYNGEFGSESNSAGYAKITSITNEGAMDVIAYTDATSADITNALDFYQKQQIDGDELLSDAEEANLEAQIKQQAIESGFVQEAASYLSTVALQTDGFKQRYHERKVMSAQDGGVEVSVENLTVVPSVGSQLKHFPGQTGASVTLQVQGDIVIDTDEGNDDSFIIHLTSTFTQEIRFDLGINGDTQVKWYWFIPVIQDYTITAYLDAYTYTGINITAEMGTIEKDKVTDWSQASDVINIAQQMQALMDGVQGKETLSASTLKQMYQDILENETEWVPLLSKELLQKKQRICYGVIEIEFTVNFVISLNPNITLGSDFGYKSAKRYSITVRVLSRSGTSNTVSLSGDGEYHIKLYVLGTLGLRAGIQMQLKAGLFSVDLNSVGFEVEAGPYLKLMGYFYYQLINSAATGKQTSSAGAMYLEIGIYLESIFAAQLGNGGLSAQVPLYSNEWPLYSVGSQLSIDDFAYTQEQAPEILIVKKTESETLASNLFTMQAMDLKSGELMEKVYDPSHFTFEMTNPAFTYDAASNRIKVATDKGAVNGEMTITWKQAPLAFSSAPMKRKVLVSWIANDYTKFLQFYPGNGESSFLLRAQYNEKIVAPAPPVRKGYIFKGWFTEDGREYTIPERMPENPEWLYAKWDPRTDTPYRVEHYLIDPNTNAATLVATENFKGTTGEQLDISSNKYESDGYVTGYGGGNIKGDGSTVVKVYYERMYQSMTFDLGYKNSAGHDVFERSIHARYGKDIPTSQVPVPSRPGYTFVRWSPAVPNVMPNADTTYTAIWTVNHDTPYKIVHLLQDLPTLSTDIHGKVTYTDARTYTVVDSINEKGTTNAEIQATSKHFDGFTFDSSVPNTLTSSTISPDGSRVLRLYYKRNKYQVTFDANGGALSSYQKEIPYGASIQVPTVAREYAQFNGWSPEVPRTMPMQDVHFQATWTFVDGFYLVYHTKEKLESGQYDALDNPEKLYTQAGSIITATPKSYEGFTYDSSVSGTVTSGTVNLDSFNPLRLKLYYKRNSYTLTFDANGGVGGTTTQVKYGASILASDVPRPTVTREGYLFRGWIHPDPPTIMPAQDVTFVADWSLAAQVSSATIDNTMPTIGDTLAVTVGMSDSSSADGQVIYQWQVETEAGSGTYQNATGLGHTTASYKVTAADAGKKLQVVVTGVGQAIGTQTSAATQPVRVPITSVAIDQAQPAAGDTLTANVTMGDGQPAGSRVTYQWQVETAAGSGIYTDATGTGNQSQAYIAAAADVGKKLRVAVTGVSPVTGTLTSTATSAVVVKVTTVTIDNTTPSVGDTVTANVTMSDSSPAGSQVTYQWQVETTAGSGIYTDATGTGNKAASYTVAAADGGKKLQVVVTGVHPATGSQSAVTSAVTVRITSVVIDQTDPWVGTTIYANVTMEDGNPAGSRVTYQWKVETAPASGVYEDATGSGSTTAAYMVAAADGGKKLQVVVTGVNSGVGTVRSAATNAATTSPADEFIANAKAAGLASISKVSGTEVSIPSDATLTANLSVPAGITMTVTSNLRVNAGTTLTVEGTVKVEGMLGEIRNVGTVLVESNGTVIVNSTVTNSGTWTNHGTVSIPDGQGGVLRAEFGSTLNGSGNMNVSGRLDFDFANVNLTGNVVFTSSALHVVNGFSVISRDPAYLTLSTGASVVLTYVSGRAVYTLNGNATVMVNFSVKSNQKYVVASGASLRVASGKTLTVDADGIVINEGTVTNDGTITNNGTFDTTNGTVVNNGTINGTLTGQ</sequence>
<dbReference type="PANTHER" id="PTHR43308">
    <property type="entry name" value="OUTER MEMBRANE PROTEIN ALPHA-RELATED"/>
    <property type="match status" value="1"/>
</dbReference>
<evidence type="ECO:0000256" key="3">
    <source>
        <dbReference type="SAM" id="SignalP"/>
    </source>
</evidence>
<dbReference type="Pfam" id="PF00395">
    <property type="entry name" value="SLH"/>
    <property type="match status" value="3"/>
</dbReference>
<evidence type="ECO:0000313" key="5">
    <source>
        <dbReference type="EMBL" id="MFD2672162.1"/>
    </source>
</evidence>
<dbReference type="NCBIfam" id="TIGR02543">
    <property type="entry name" value="List_Bact_rpt"/>
    <property type="match status" value="1"/>
</dbReference>
<comment type="caution">
    <text evidence="5">The sequence shown here is derived from an EMBL/GenBank/DDBJ whole genome shotgun (WGS) entry which is preliminary data.</text>
</comment>
<feature type="domain" description="SLH" evidence="4">
    <location>
        <begin position="121"/>
        <end position="184"/>
    </location>
</feature>
<keyword evidence="3" id="KW-0732">Signal</keyword>
<evidence type="ECO:0000256" key="2">
    <source>
        <dbReference type="SAM" id="MobiDB-lite"/>
    </source>
</evidence>
<dbReference type="Gene3D" id="2.60.40.2700">
    <property type="match status" value="4"/>
</dbReference>
<comment type="subcellular location">
    <subcellularLocation>
        <location evidence="1">Cell envelope</location>
    </subcellularLocation>
</comment>
<dbReference type="PROSITE" id="PS51272">
    <property type="entry name" value="SLH"/>
    <property type="match status" value="3"/>
</dbReference>
<feature type="chain" id="PRO_5046244352" evidence="3">
    <location>
        <begin position="27"/>
        <end position="2370"/>
    </location>
</feature>
<evidence type="ECO:0000259" key="4">
    <source>
        <dbReference type="PROSITE" id="PS51272"/>
    </source>
</evidence>
<dbReference type="RefSeq" id="WP_379929683.1">
    <property type="nucleotide sequence ID" value="NZ_JBHUMM010000025.1"/>
</dbReference>
<accession>A0ABW5RDL7</accession>
<feature type="domain" description="SLH" evidence="4">
    <location>
        <begin position="188"/>
        <end position="251"/>
    </location>
</feature>
<evidence type="ECO:0000256" key="1">
    <source>
        <dbReference type="ARBA" id="ARBA00004196"/>
    </source>
</evidence>
<protein>
    <submittedName>
        <fullName evidence="5">InlB B-repeat-containing protein</fullName>
    </submittedName>
</protein>
<dbReference type="Proteomes" id="UP001597497">
    <property type="component" value="Unassembled WGS sequence"/>
</dbReference>
<proteinExistence type="predicted"/>
<dbReference type="InterPro" id="IPR001119">
    <property type="entry name" value="SLH_dom"/>
</dbReference>
<dbReference type="Gene3D" id="2.60.40.4270">
    <property type="entry name" value="Listeria-Bacteroides repeat domain"/>
    <property type="match status" value="4"/>
</dbReference>
<dbReference type="Pfam" id="PF09479">
    <property type="entry name" value="Flg_new"/>
    <property type="match status" value="4"/>
</dbReference>
<feature type="region of interest" description="Disordered" evidence="2">
    <location>
        <begin position="249"/>
        <end position="279"/>
    </location>
</feature>
<keyword evidence="6" id="KW-1185">Reference proteome</keyword>
<feature type="compositionally biased region" description="Low complexity" evidence="2">
    <location>
        <begin position="252"/>
        <end position="261"/>
    </location>
</feature>
<evidence type="ECO:0000313" key="6">
    <source>
        <dbReference type="Proteomes" id="UP001597497"/>
    </source>
</evidence>
<reference evidence="6" key="1">
    <citation type="journal article" date="2019" name="Int. J. Syst. Evol. Microbiol.">
        <title>The Global Catalogue of Microorganisms (GCM) 10K type strain sequencing project: providing services to taxonomists for standard genome sequencing and annotation.</title>
        <authorList>
            <consortium name="The Broad Institute Genomics Platform"/>
            <consortium name="The Broad Institute Genome Sequencing Center for Infectious Disease"/>
            <person name="Wu L."/>
            <person name="Ma J."/>
        </authorList>
    </citation>
    <scope>NUCLEOTIDE SEQUENCE [LARGE SCALE GENOMIC DNA]</scope>
    <source>
        <strain evidence="6">KCTC 33676</strain>
    </source>
</reference>
<name>A0ABW5RDL7_9BACL</name>
<feature type="domain" description="SLH" evidence="4">
    <location>
        <begin position="60"/>
        <end position="120"/>
    </location>
</feature>
<dbReference type="EMBL" id="JBHUMM010000025">
    <property type="protein sequence ID" value="MFD2672162.1"/>
    <property type="molecule type" value="Genomic_DNA"/>
</dbReference>
<dbReference type="PANTHER" id="PTHR43308:SF5">
    <property type="entry name" value="S-LAYER PROTEIN _ PEPTIDOGLYCAN ENDO-BETA-N-ACETYLGLUCOSAMINIDASE"/>
    <property type="match status" value="1"/>
</dbReference>
<dbReference type="InterPro" id="IPR042229">
    <property type="entry name" value="Listeria/Bacterioides_rpt_sf"/>
</dbReference>
<dbReference type="InterPro" id="IPR013378">
    <property type="entry name" value="InlB-like_B-rpt"/>
</dbReference>